<evidence type="ECO:0000313" key="4">
    <source>
        <dbReference type="Proteomes" id="UP000198211"/>
    </source>
</evidence>
<comment type="caution">
    <text evidence="3">The sequence shown here is derived from an EMBL/GenBank/DDBJ whole genome shotgun (WGS) entry which is preliminary data.</text>
</comment>
<dbReference type="PROSITE" id="PS01186">
    <property type="entry name" value="EGF_2"/>
    <property type="match status" value="1"/>
</dbReference>
<dbReference type="AlphaFoldDB" id="A0A225UDU4"/>
<dbReference type="InterPro" id="IPR000742">
    <property type="entry name" value="EGF"/>
</dbReference>
<protein>
    <recommendedName>
        <fullName evidence="1 2">EGF-like domain-containing protein</fullName>
    </recommendedName>
</protein>
<dbReference type="EMBL" id="NBNE01020749">
    <property type="protein sequence ID" value="OWY91225.1"/>
    <property type="molecule type" value="Genomic_DNA"/>
</dbReference>
<organism evidence="3 4">
    <name type="scientific">Phytophthora megakarya</name>
    <dbReference type="NCBI Taxonomy" id="4795"/>
    <lineage>
        <taxon>Eukaryota</taxon>
        <taxon>Sar</taxon>
        <taxon>Stramenopiles</taxon>
        <taxon>Oomycota</taxon>
        <taxon>Peronosporomycetes</taxon>
        <taxon>Peronosporales</taxon>
        <taxon>Peronosporaceae</taxon>
        <taxon>Phytophthora</taxon>
    </lineage>
</organism>
<name>A0A225UDU4_9STRA</name>
<feature type="domain" description="EGF-like" evidence="1 2">
    <location>
        <begin position="9"/>
        <end position="20"/>
    </location>
</feature>
<dbReference type="PROSITE" id="PS00022">
    <property type="entry name" value="EGF_1"/>
    <property type="match status" value="1"/>
</dbReference>
<evidence type="ECO:0000259" key="1">
    <source>
        <dbReference type="PROSITE" id="PS00022"/>
    </source>
</evidence>
<reference evidence="4" key="1">
    <citation type="submission" date="2017-03" db="EMBL/GenBank/DDBJ databases">
        <title>Phytopthora megakarya and P. palmivora, two closely related causual agents of cacao black pod achieved similar genome size and gene model numbers by different mechanisms.</title>
        <authorList>
            <person name="Ali S."/>
            <person name="Shao J."/>
            <person name="Larry D.J."/>
            <person name="Kronmiller B."/>
            <person name="Shen D."/>
            <person name="Strem M.D."/>
            <person name="Melnick R.L."/>
            <person name="Guiltinan M.J."/>
            <person name="Tyler B.M."/>
            <person name="Meinhardt L.W."/>
            <person name="Bailey B.A."/>
        </authorList>
    </citation>
    <scope>NUCLEOTIDE SEQUENCE [LARGE SCALE GENOMIC DNA]</scope>
    <source>
        <strain evidence="4">zdho120</strain>
    </source>
</reference>
<dbReference type="STRING" id="4795.A0A225UDU4"/>
<gene>
    <name evidence="3" type="ORF">PHMEG_00040286</name>
</gene>
<sequence length="208" mass="22009">FDHSSILGCKCDPGYEGYDCNKRSCTRGDDPVTTDQVDEIQVLKCTATGGYFRLQYRISTSSRIPFDATSSAIQNILMASFGLENPVVEYSYGAKACSAPASPANIITVTFPVDHGDIPPLRAVISSLTTSSGTVNFATADNGVAIDGVMSQQGTKENAVCSNRGYCDYSQGTCSCSNGYGNSDGRGNPGDRDDCSRILPTSKYVAQG</sequence>
<evidence type="ECO:0000259" key="2">
    <source>
        <dbReference type="PROSITE" id="PS01186"/>
    </source>
</evidence>
<keyword evidence="4" id="KW-1185">Reference proteome</keyword>
<evidence type="ECO:0000313" key="3">
    <source>
        <dbReference type="EMBL" id="OWY91225.1"/>
    </source>
</evidence>
<dbReference type="OrthoDB" id="6130531at2759"/>
<accession>A0A225UDU4</accession>
<feature type="non-terminal residue" evidence="3">
    <location>
        <position position="1"/>
    </location>
</feature>
<dbReference type="Proteomes" id="UP000198211">
    <property type="component" value="Unassembled WGS sequence"/>
</dbReference>
<proteinExistence type="predicted"/>